<keyword evidence="1" id="KW-0812">Transmembrane</keyword>
<proteinExistence type="predicted"/>
<keyword evidence="3" id="KW-1185">Reference proteome</keyword>
<protein>
    <submittedName>
        <fullName evidence="2">Uncharacterized protein</fullName>
    </submittedName>
</protein>
<dbReference type="Proteomes" id="UP001524318">
    <property type="component" value="Unassembled WGS sequence"/>
</dbReference>
<feature type="transmembrane region" description="Helical" evidence="1">
    <location>
        <begin position="49"/>
        <end position="66"/>
    </location>
</feature>
<feature type="transmembrane region" description="Helical" evidence="1">
    <location>
        <begin position="12"/>
        <end position="33"/>
    </location>
</feature>
<accession>A0ABT1LN41</accession>
<keyword evidence="1" id="KW-1133">Transmembrane helix</keyword>
<sequence>MPAFAESVLFGALQLSFWGAVLVCAVAATVLAVHRHSTPDQAVRAPDPVFWDVFMGSAVALPAILIPTLASPWFGVVLAALGAGAGLAAYRGSPQILAWQERRRQLRLDRPVNTAAQAEHDALLARWSRYELDPASCIDYPAMTDVRLPETSALIRAMKEAEQLRAVPHQGYAPAVVRFGLALAAAERAAGIPAELPAVGR</sequence>
<evidence type="ECO:0000313" key="2">
    <source>
        <dbReference type="EMBL" id="MCP8999868.1"/>
    </source>
</evidence>
<comment type="caution">
    <text evidence="2">The sequence shown here is derived from an EMBL/GenBank/DDBJ whole genome shotgun (WGS) entry which is preliminary data.</text>
</comment>
<organism evidence="2 3">
    <name type="scientific">Pseudarthrobacter humi</name>
    <dbReference type="NCBI Taxonomy" id="2952523"/>
    <lineage>
        <taxon>Bacteria</taxon>
        <taxon>Bacillati</taxon>
        <taxon>Actinomycetota</taxon>
        <taxon>Actinomycetes</taxon>
        <taxon>Micrococcales</taxon>
        <taxon>Micrococcaceae</taxon>
        <taxon>Pseudarthrobacter</taxon>
    </lineage>
</organism>
<name>A0ABT1LN41_9MICC</name>
<dbReference type="EMBL" id="JANCLV010000005">
    <property type="protein sequence ID" value="MCP8999868.1"/>
    <property type="molecule type" value="Genomic_DNA"/>
</dbReference>
<reference evidence="2 3" key="1">
    <citation type="submission" date="2022-06" db="EMBL/GenBank/DDBJ databases">
        <title>Pseudarthrobacter sp. strain RMG13 Genome sequencing and assembly.</title>
        <authorList>
            <person name="Kim I."/>
        </authorList>
    </citation>
    <scope>NUCLEOTIDE SEQUENCE [LARGE SCALE GENOMIC DNA]</scope>
    <source>
        <strain evidence="2 3">RMG13</strain>
    </source>
</reference>
<evidence type="ECO:0000256" key="1">
    <source>
        <dbReference type="SAM" id="Phobius"/>
    </source>
</evidence>
<keyword evidence="1" id="KW-0472">Membrane</keyword>
<dbReference type="RefSeq" id="WP_254749505.1">
    <property type="nucleotide sequence ID" value="NZ_JANCLV010000005.1"/>
</dbReference>
<gene>
    <name evidence="2" type="ORF">NFC73_09005</name>
</gene>
<evidence type="ECO:0000313" key="3">
    <source>
        <dbReference type="Proteomes" id="UP001524318"/>
    </source>
</evidence>